<dbReference type="PANTHER" id="PTHR40758">
    <property type="entry name" value="CONSERVED PROTEIN"/>
    <property type="match status" value="1"/>
</dbReference>
<evidence type="ECO:0000313" key="4">
    <source>
        <dbReference type="Proteomes" id="UP000316298"/>
    </source>
</evidence>
<sequence length="260" mass="27404">MPEGFSAASIGSQDPIDHLAEFDRTAAELAAVLGDLDPSRPVPACPGWTVADLALHIGSGQRWAASIVLSGTSQQVPEVLRTTISWADWYAATSAALSAAIRAVDPDEPCWNFAPVDQRAGFWARRRLHETVIHLVDARQAAAQEAGTGLEVIPAAIAADGVDEVFEVFLPRMLARGFAPAVTRQVGVRATDTGHEWTLTPLSEGNPPAVERGRAVGEAVLSGTAAELDLCLWKRLPTAVLTVEGDAVVGSDFLAGRATP</sequence>
<dbReference type="EMBL" id="VFMM01000001">
    <property type="protein sequence ID" value="TQJ17984.1"/>
    <property type="molecule type" value="Genomic_DNA"/>
</dbReference>
<name>A0A542ERX8_9ACTN</name>
<dbReference type="Pfam" id="PF07398">
    <property type="entry name" value="MDMPI_C"/>
    <property type="match status" value="1"/>
</dbReference>
<reference evidence="3 4" key="1">
    <citation type="submission" date="2019-06" db="EMBL/GenBank/DDBJ databases">
        <title>Sequencing the genomes of 1000 actinobacteria strains.</title>
        <authorList>
            <person name="Klenk H.-P."/>
        </authorList>
    </citation>
    <scope>NUCLEOTIDE SEQUENCE [LARGE SCALE GENOMIC DNA]</scope>
    <source>
        <strain evidence="3 4">DSM 17305</strain>
    </source>
</reference>
<protein>
    <submittedName>
        <fullName evidence="3">Uncharacterized protein (TIGR03083 family)</fullName>
    </submittedName>
</protein>
<feature type="domain" description="MDMPI C-terminal" evidence="1">
    <location>
        <begin position="157"/>
        <end position="247"/>
    </location>
</feature>
<gene>
    <name evidence="3" type="ORF">FB475_2114</name>
</gene>
<evidence type="ECO:0000259" key="2">
    <source>
        <dbReference type="Pfam" id="PF11716"/>
    </source>
</evidence>
<dbReference type="AlphaFoldDB" id="A0A542ERX8"/>
<dbReference type="InterPro" id="IPR034660">
    <property type="entry name" value="DinB/YfiT-like"/>
</dbReference>
<dbReference type="SUPFAM" id="SSF109854">
    <property type="entry name" value="DinB/YfiT-like putative metalloenzymes"/>
    <property type="match status" value="1"/>
</dbReference>
<accession>A0A542ERX8</accession>
<feature type="domain" description="Mycothiol-dependent maleylpyruvate isomerase metal-binding" evidence="2">
    <location>
        <begin position="21"/>
        <end position="139"/>
    </location>
</feature>
<dbReference type="InterPro" id="IPR017517">
    <property type="entry name" value="Maleyloyr_isom"/>
</dbReference>
<proteinExistence type="predicted"/>
<keyword evidence="4" id="KW-1185">Reference proteome</keyword>
<dbReference type="NCBIfam" id="TIGR03083">
    <property type="entry name" value="maleylpyruvate isomerase family mycothiol-dependent enzyme"/>
    <property type="match status" value="1"/>
</dbReference>
<dbReference type="InterPro" id="IPR024344">
    <property type="entry name" value="MDMPI_metal-binding"/>
</dbReference>
<dbReference type="Pfam" id="PF11716">
    <property type="entry name" value="MDMPI_N"/>
    <property type="match status" value="1"/>
</dbReference>
<evidence type="ECO:0000259" key="1">
    <source>
        <dbReference type="Pfam" id="PF07398"/>
    </source>
</evidence>
<dbReference type="PANTHER" id="PTHR40758:SF1">
    <property type="entry name" value="CONSERVED PROTEIN"/>
    <property type="match status" value="1"/>
</dbReference>
<dbReference type="InterPro" id="IPR010872">
    <property type="entry name" value="MDMPI_C-term_domain"/>
</dbReference>
<dbReference type="GO" id="GO:0005886">
    <property type="term" value="C:plasma membrane"/>
    <property type="evidence" value="ECO:0007669"/>
    <property type="project" value="TreeGrafter"/>
</dbReference>
<dbReference type="RefSeq" id="WP_238332074.1">
    <property type="nucleotide sequence ID" value="NZ_BAAAKA010000017.1"/>
</dbReference>
<organism evidence="3 4">
    <name type="scientific">Kribbella jejuensis</name>
    <dbReference type="NCBI Taxonomy" id="236068"/>
    <lineage>
        <taxon>Bacteria</taxon>
        <taxon>Bacillati</taxon>
        <taxon>Actinomycetota</taxon>
        <taxon>Actinomycetes</taxon>
        <taxon>Propionibacteriales</taxon>
        <taxon>Kribbellaceae</taxon>
        <taxon>Kribbella</taxon>
    </lineage>
</organism>
<evidence type="ECO:0000313" key="3">
    <source>
        <dbReference type="EMBL" id="TQJ17984.1"/>
    </source>
</evidence>
<dbReference type="Proteomes" id="UP000316298">
    <property type="component" value="Unassembled WGS sequence"/>
</dbReference>
<dbReference type="GO" id="GO:0046872">
    <property type="term" value="F:metal ion binding"/>
    <property type="evidence" value="ECO:0007669"/>
    <property type="project" value="InterPro"/>
</dbReference>
<comment type="caution">
    <text evidence="3">The sequence shown here is derived from an EMBL/GenBank/DDBJ whole genome shotgun (WGS) entry which is preliminary data.</text>
</comment>